<reference evidence="4" key="1">
    <citation type="journal article" date="2015" name="BMC Genomics">
        <title>Genomic and transcriptomic analysis of the endophytic fungus Pestalotiopsis fici reveals its lifestyle and high potential for synthesis of natural products.</title>
        <authorList>
            <person name="Wang X."/>
            <person name="Zhang X."/>
            <person name="Liu L."/>
            <person name="Xiang M."/>
            <person name="Wang W."/>
            <person name="Sun X."/>
            <person name="Che Y."/>
            <person name="Guo L."/>
            <person name="Liu G."/>
            <person name="Guo L."/>
            <person name="Wang C."/>
            <person name="Yin W.B."/>
            <person name="Stadler M."/>
            <person name="Zhang X."/>
            <person name="Liu X."/>
        </authorList>
    </citation>
    <scope>NUCLEOTIDE SEQUENCE [LARGE SCALE GENOMIC DNA]</scope>
    <source>
        <strain evidence="4">W106-1 / CGMCC3.15140</strain>
    </source>
</reference>
<dbReference type="HOGENOM" id="CLU_059884_2_0_1"/>
<name>W3WIN6_PESFW</name>
<feature type="chain" id="PRO_5004833557" description="PLL-like beta propeller domain-containing protein" evidence="1">
    <location>
        <begin position="21"/>
        <end position="379"/>
    </location>
</feature>
<protein>
    <recommendedName>
        <fullName evidence="2">PLL-like beta propeller domain-containing protein</fullName>
    </recommendedName>
</protein>
<evidence type="ECO:0000313" key="4">
    <source>
        <dbReference type="Proteomes" id="UP000030651"/>
    </source>
</evidence>
<dbReference type="RefSeq" id="XP_007841493.1">
    <property type="nucleotide sequence ID" value="XM_007843302.1"/>
</dbReference>
<organism evidence="3 4">
    <name type="scientific">Pestalotiopsis fici (strain W106-1 / CGMCC3.15140)</name>
    <dbReference type="NCBI Taxonomy" id="1229662"/>
    <lineage>
        <taxon>Eukaryota</taxon>
        <taxon>Fungi</taxon>
        <taxon>Dikarya</taxon>
        <taxon>Ascomycota</taxon>
        <taxon>Pezizomycotina</taxon>
        <taxon>Sordariomycetes</taxon>
        <taxon>Xylariomycetidae</taxon>
        <taxon>Amphisphaeriales</taxon>
        <taxon>Sporocadaceae</taxon>
        <taxon>Pestalotiopsis</taxon>
    </lineage>
</organism>
<accession>W3WIN6</accession>
<dbReference type="InterPro" id="IPR058502">
    <property type="entry name" value="PLL-like_beta-prop"/>
</dbReference>
<evidence type="ECO:0000313" key="3">
    <source>
        <dbReference type="EMBL" id="ETS73775.1"/>
    </source>
</evidence>
<proteinExistence type="predicted"/>
<dbReference type="OrthoDB" id="406838at2759"/>
<dbReference type="GeneID" id="19279734"/>
<dbReference type="Pfam" id="PF26607">
    <property type="entry name" value="DUF8189"/>
    <property type="match status" value="1"/>
</dbReference>
<feature type="signal peptide" evidence="1">
    <location>
        <begin position="1"/>
        <end position="20"/>
    </location>
</feature>
<gene>
    <name evidence="3" type="ORF">PFICI_14721</name>
</gene>
<dbReference type="AlphaFoldDB" id="W3WIN6"/>
<dbReference type="KEGG" id="pfy:PFICI_14721"/>
<dbReference type="InParanoid" id="W3WIN6"/>
<dbReference type="Gene3D" id="2.120.10.70">
    <property type="entry name" value="Fucose-specific lectin"/>
    <property type="match status" value="2"/>
</dbReference>
<evidence type="ECO:0000256" key="1">
    <source>
        <dbReference type="SAM" id="SignalP"/>
    </source>
</evidence>
<dbReference type="OMA" id="NQMYHKW"/>
<evidence type="ECO:0000259" key="2">
    <source>
        <dbReference type="Pfam" id="PF26607"/>
    </source>
</evidence>
<dbReference type="Proteomes" id="UP000030651">
    <property type="component" value="Unassembled WGS sequence"/>
</dbReference>
<keyword evidence="1" id="KW-0732">Signal</keyword>
<dbReference type="SUPFAM" id="SSF89372">
    <property type="entry name" value="Fucose-specific lectin"/>
    <property type="match status" value="1"/>
</dbReference>
<feature type="domain" description="PLL-like beta propeller" evidence="2">
    <location>
        <begin position="159"/>
        <end position="352"/>
    </location>
</feature>
<keyword evidence="4" id="KW-1185">Reference proteome</keyword>
<dbReference type="EMBL" id="KI912121">
    <property type="protein sequence ID" value="ETS73775.1"/>
    <property type="molecule type" value="Genomic_DNA"/>
</dbReference>
<dbReference type="CDD" id="cd22954">
    <property type="entry name" value="PLL_lectin"/>
    <property type="match status" value="1"/>
</dbReference>
<dbReference type="eggNOG" id="ENOG502S0DV">
    <property type="taxonomic scope" value="Eukaryota"/>
</dbReference>
<sequence length="379" mass="42284">MTRYVTTFSILAFTAKVVLARDTCLSTASWSNERVDLFAVAPDAHIAHKFWTGHDWQPFNGLERLPAEVQGCPSVLSWGEGRLDIFYVNETGNNVLHKYFGGGSWGPSWEDAEDIGGHVVALSSASWGANRFDVVGKTNNGSYTHKAWTGESWFPSKTAWEDLRGNFFSDPATVSWGPGRLDIIGLDANSGSLFHKYYINGWSEWEDLGGGPFVGNPVATSWGEDRLDFWAINSDGELFHTYWDGHSYSDWESLGGEFTDTPKVVHWKPERIDIVGRGLSSDIYHGKSFDGSQWLPSVTGWFDLAGPFDSEPALVSKRDTNFLYVFGVHDHDVRLQIWSGSDWQPGHSETWSLGQLSSAHSEIRIYNDRDQSVLGGIES</sequence>